<dbReference type="EMBL" id="PCWQ01000006">
    <property type="protein sequence ID" value="PIR07221.1"/>
    <property type="molecule type" value="Genomic_DNA"/>
</dbReference>
<proteinExistence type="predicted"/>
<name>A0A2H0NEA3_9BACT</name>
<accession>A0A2H0NEA3</accession>
<comment type="caution">
    <text evidence="1">The sequence shown here is derived from an EMBL/GenBank/DDBJ whole genome shotgun (WGS) entry which is preliminary data.</text>
</comment>
<evidence type="ECO:0000313" key="1">
    <source>
        <dbReference type="EMBL" id="PIR07221.1"/>
    </source>
</evidence>
<organism evidence="1 2">
    <name type="scientific">Candidatus Komeilibacteria bacterium CG11_big_fil_rev_8_21_14_0_20_36_20</name>
    <dbReference type="NCBI Taxonomy" id="1974477"/>
    <lineage>
        <taxon>Bacteria</taxon>
        <taxon>Candidatus Komeiliibacteriota</taxon>
    </lineage>
</organism>
<dbReference type="Gene3D" id="3.30.420.40">
    <property type="match status" value="1"/>
</dbReference>
<dbReference type="AlphaFoldDB" id="A0A2H0NEA3"/>
<gene>
    <name evidence="1" type="ORF">COV55_00565</name>
</gene>
<evidence type="ECO:0000313" key="2">
    <source>
        <dbReference type="Proteomes" id="UP000230564"/>
    </source>
</evidence>
<protein>
    <submittedName>
        <fullName evidence="1">Uncharacterized protein</fullName>
    </submittedName>
</protein>
<sequence length="141" mass="16351">MIIILNILENNQAQWLLIDRNKIKNSYNFTITKEKGVLFHLDQFLKKNKLDLKNTTAIALAVRQISLTQIKIITAVINTLGWQLNIPVVGEFECLQPIEKILPGLLKNLEKQKKFQPIKVVYKNQPEITISSKKRKFVIKK</sequence>
<reference evidence="1 2" key="1">
    <citation type="submission" date="2017-09" db="EMBL/GenBank/DDBJ databases">
        <title>Depth-based differentiation of microbial function through sediment-hosted aquifers and enrichment of novel symbionts in the deep terrestrial subsurface.</title>
        <authorList>
            <person name="Probst A.J."/>
            <person name="Ladd B."/>
            <person name="Jarett J.K."/>
            <person name="Geller-Mcgrath D.E."/>
            <person name="Sieber C.M."/>
            <person name="Emerson J.B."/>
            <person name="Anantharaman K."/>
            <person name="Thomas B.C."/>
            <person name="Malmstrom R."/>
            <person name="Stieglmeier M."/>
            <person name="Klingl A."/>
            <person name="Woyke T."/>
            <person name="Ryan C.M."/>
            <person name="Banfield J.F."/>
        </authorList>
    </citation>
    <scope>NUCLEOTIDE SEQUENCE [LARGE SCALE GENOMIC DNA]</scope>
    <source>
        <strain evidence="1">CG11_big_fil_rev_8_21_14_0_20_36_20</strain>
    </source>
</reference>
<dbReference type="Proteomes" id="UP000230564">
    <property type="component" value="Unassembled WGS sequence"/>
</dbReference>